<keyword evidence="3" id="KW-0482">Metalloprotease</keyword>
<evidence type="ECO:0000256" key="1">
    <source>
        <dbReference type="SAM" id="Phobius"/>
    </source>
</evidence>
<organism evidence="3 4">
    <name type="scientific">Lentzea tibetensis</name>
    <dbReference type="NCBI Taxonomy" id="2591470"/>
    <lineage>
        <taxon>Bacteria</taxon>
        <taxon>Bacillati</taxon>
        <taxon>Actinomycetota</taxon>
        <taxon>Actinomycetes</taxon>
        <taxon>Pseudonocardiales</taxon>
        <taxon>Pseudonocardiaceae</taxon>
        <taxon>Lentzea</taxon>
    </lineage>
</organism>
<dbReference type="GO" id="GO:0080120">
    <property type="term" value="P:CAAX-box protein maturation"/>
    <property type="evidence" value="ECO:0007669"/>
    <property type="project" value="UniProtKB-ARBA"/>
</dbReference>
<keyword evidence="4" id="KW-1185">Reference proteome</keyword>
<comment type="caution">
    <text evidence="3">The sequence shown here is derived from an EMBL/GenBank/DDBJ whole genome shotgun (WGS) entry which is preliminary data.</text>
</comment>
<dbReference type="EMBL" id="VOBR01000022">
    <property type="protein sequence ID" value="TWP48094.1"/>
    <property type="molecule type" value="Genomic_DNA"/>
</dbReference>
<dbReference type="GO" id="GO:0004175">
    <property type="term" value="F:endopeptidase activity"/>
    <property type="evidence" value="ECO:0007669"/>
    <property type="project" value="UniProtKB-ARBA"/>
</dbReference>
<reference evidence="3 4" key="1">
    <citation type="submission" date="2019-07" db="EMBL/GenBank/DDBJ databases">
        <title>Lentzea xizangensis sp. nov., isolated from Qinghai-Tibetan Plateau Soils.</title>
        <authorList>
            <person name="Huang J."/>
        </authorList>
    </citation>
    <scope>NUCLEOTIDE SEQUENCE [LARGE SCALE GENOMIC DNA]</scope>
    <source>
        <strain evidence="3 4">FXJ1.1311</strain>
    </source>
</reference>
<sequence length="210" mass="22922">MAVLTTGSRRAYLAAEYGAVFFGAVVLYGLVAAGASPIPVLLVLGAAATTYLLRRPGFDRARLWRFDANDLPPVLLLWGVTAAVATLTVAVLVPDALFRLPDQQQWPLLMVIYPLLSVYPQELVFRAFLFERYAPVFGNGRLMVAASAAAFGFVHVVYGHWLPVVLSAAGGWIFGERYRRTGSLPAVSVEHSLYGLLMFVLGLGQFFLSR</sequence>
<evidence type="ECO:0000313" key="3">
    <source>
        <dbReference type="EMBL" id="TWP48094.1"/>
    </source>
</evidence>
<evidence type="ECO:0000313" key="4">
    <source>
        <dbReference type="Proteomes" id="UP000316639"/>
    </source>
</evidence>
<evidence type="ECO:0000259" key="2">
    <source>
        <dbReference type="Pfam" id="PF02517"/>
    </source>
</evidence>
<dbReference type="GO" id="GO:0006508">
    <property type="term" value="P:proteolysis"/>
    <property type="evidence" value="ECO:0007669"/>
    <property type="project" value="UniProtKB-KW"/>
</dbReference>
<keyword evidence="3" id="KW-0378">Hydrolase</keyword>
<keyword evidence="1" id="KW-0812">Transmembrane</keyword>
<feature type="transmembrane region" description="Helical" evidence="1">
    <location>
        <begin position="12"/>
        <end position="31"/>
    </location>
</feature>
<dbReference type="GO" id="GO:0008237">
    <property type="term" value="F:metallopeptidase activity"/>
    <property type="evidence" value="ECO:0007669"/>
    <property type="project" value="UniProtKB-KW"/>
</dbReference>
<proteinExistence type="predicted"/>
<feature type="transmembrane region" description="Helical" evidence="1">
    <location>
        <begin position="74"/>
        <end position="94"/>
    </location>
</feature>
<dbReference type="RefSeq" id="WP_146356696.1">
    <property type="nucleotide sequence ID" value="NZ_VOBR01000022.1"/>
</dbReference>
<keyword evidence="1" id="KW-0472">Membrane</keyword>
<dbReference type="OrthoDB" id="9805801at2"/>
<protein>
    <submittedName>
        <fullName evidence="3">CPBP family intramembrane metalloprotease</fullName>
    </submittedName>
</protein>
<feature type="transmembrane region" description="Helical" evidence="1">
    <location>
        <begin position="142"/>
        <end position="161"/>
    </location>
</feature>
<accession>A0A563ELR9</accession>
<keyword evidence="3" id="KW-0645">Protease</keyword>
<feature type="transmembrane region" description="Helical" evidence="1">
    <location>
        <begin position="106"/>
        <end position="130"/>
    </location>
</feature>
<name>A0A563ELR9_9PSEU</name>
<dbReference type="AlphaFoldDB" id="A0A563ELR9"/>
<feature type="transmembrane region" description="Helical" evidence="1">
    <location>
        <begin position="191"/>
        <end position="208"/>
    </location>
</feature>
<feature type="domain" description="CAAX prenyl protease 2/Lysostaphin resistance protein A-like" evidence="2">
    <location>
        <begin position="105"/>
        <end position="194"/>
    </location>
</feature>
<dbReference type="Pfam" id="PF02517">
    <property type="entry name" value="Rce1-like"/>
    <property type="match status" value="1"/>
</dbReference>
<gene>
    <name evidence="3" type="ORF">FKR81_29370</name>
</gene>
<dbReference type="InterPro" id="IPR003675">
    <property type="entry name" value="Rce1/LyrA-like_dom"/>
</dbReference>
<dbReference type="Proteomes" id="UP000316639">
    <property type="component" value="Unassembled WGS sequence"/>
</dbReference>
<feature type="transmembrane region" description="Helical" evidence="1">
    <location>
        <begin position="37"/>
        <end position="53"/>
    </location>
</feature>
<keyword evidence="1" id="KW-1133">Transmembrane helix</keyword>